<proteinExistence type="predicted"/>
<dbReference type="InterPro" id="IPR050114">
    <property type="entry name" value="UPF0173_UPF0282_UlaG_hydrolase"/>
</dbReference>
<dbReference type="InterPro" id="IPR036866">
    <property type="entry name" value="RibonucZ/Hydroxyglut_hydro"/>
</dbReference>
<evidence type="ECO:0000313" key="3">
    <source>
        <dbReference type="EMBL" id="GAA5153036.1"/>
    </source>
</evidence>
<keyword evidence="4" id="KW-1185">Reference proteome</keyword>
<dbReference type="PANTHER" id="PTHR43546">
    <property type="entry name" value="UPF0173 METAL-DEPENDENT HYDROLASE MJ1163-RELATED"/>
    <property type="match status" value="1"/>
</dbReference>
<keyword evidence="1" id="KW-0378">Hydrolase</keyword>
<organism evidence="3 4">
    <name type="scientific">Pseudonocardia eucalypti</name>
    <dbReference type="NCBI Taxonomy" id="648755"/>
    <lineage>
        <taxon>Bacteria</taxon>
        <taxon>Bacillati</taxon>
        <taxon>Actinomycetota</taxon>
        <taxon>Actinomycetes</taxon>
        <taxon>Pseudonocardiales</taxon>
        <taxon>Pseudonocardiaceae</taxon>
        <taxon>Pseudonocardia</taxon>
    </lineage>
</organism>
<name>A0ABP9PVU7_9PSEU</name>
<evidence type="ECO:0000259" key="2">
    <source>
        <dbReference type="Pfam" id="PF12706"/>
    </source>
</evidence>
<gene>
    <name evidence="3" type="ORF">GCM10023321_22650</name>
</gene>
<dbReference type="SUPFAM" id="SSF56281">
    <property type="entry name" value="Metallo-hydrolase/oxidoreductase"/>
    <property type="match status" value="1"/>
</dbReference>
<dbReference type="Pfam" id="PF12706">
    <property type="entry name" value="Lactamase_B_2"/>
    <property type="match status" value="1"/>
</dbReference>
<dbReference type="Proteomes" id="UP001428817">
    <property type="component" value="Unassembled WGS sequence"/>
</dbReference>
<dbReference type="InterPro" id="IPR001279">
    <property type="entry name" value="Metallo-B-lactamas"/>
</dbReference>
<protein>
    <submittedName>
        <fullName evidence="3">MBL fold metallo-hydrolase</fullName>
    </submittedName>
</protein>
<comment type="caution">
    <text evidence="3">The sequence shown here is derived from an EMBL/GenBank/DDBJ whole genome shotgun (WGS) entry which is preliminary data.</text>
</comment>
<sequence length="260" mass="27188">MTSTVPITLIGGPTALIEYAGLRILTDPTFDGPTSYGPDRTGHEGVTLVKTTSPAIEPAQLGEVHVVLASHEHWDNLDAAGREFAARVPHVFTTDVVAAIIPGAQALAEWESRTVTSPDGRVVTVTAVPAHHGPEGVWQAIGPVIGFVIESPGEKTIYVSGDNSDVEIVREVAGRFPHIEIALLFAGGPSFPVLGPDYVTFSDETATEAAEVLAGATIVPVHADSWAHFSQTTKSMKAFAEGRGVGDRVIALTPGQSAAV</sequence>
<dbReference type="PANTHER" id="PTHR43546:SF9">
    <property type="entry name" value="L-ASCORBATE-6-PHOSPHATE LACTONASE ULAG-RELATED"/>
    <property type="match status" value="1"/>
</dbReference>
<dbReference type="Gene3D" id="3.60.15.10">
    <property type="entry name" value="Ribonuclease Z/Hydroxyacylglutathione hydrolase-like"/>
    <property type="match status" value="1"/>
</dbReference>
<reference evidence="4" key="1">
    <citation type="journal article" date="2019" name="Int. J. Syst. Evol. Microbiol.">
        <title>The Global Catalogue of Microorganisms (GCM) 10K type strain sequencing project: providing services to taxonomists for standard genome sequencing and annotation.</title>
        <authorList>
            <consortium name="The Broad Institute Genomics Platform"/>
            <consortium name="The Broad Institute Genome Sequencing Center for Infectious Disease"/>
            <person name="Wu L."/>
            <person name="Ma J."/>
        </authorList>
    </citation>
    <scope>NUCLEOTIDE SEQUENCE [LARGE SCALE GENOMIC DNA]</scope>
    <source>
        <strain evidence="4">JCM 18303</strain>
    </source>
</reference>
<evidence type="ECO:0000313" key="4">
    <source>
        <dbReference type="Proteomes" id="UP001428817"/>
    </source>
</evidence>
<dbReference type="EMBL" id="BAABJP010000008">
    <property type="protein sequence ID" value="GAA5153036.1"/>
    <property type="molecule type" value="Genomic_DNA"/>
</dbReference>
<feature type="domain" description="Metallo-beta-lactamase" evidence="2">
    <location>
        <begin position="23"/>
        <end position="222"/>
    </location>
</feature>
<dbReference type="RefSeq" id="WP_185061949.1">
    <property type="nucleotide sequence ID" value="NZ_BAABJP010000008.1"/>
</dbReference>
<evidence type="ECO:0000256" key="1">
    <source>
        <dbReference type="ARBA" id="ARBA00022801"/>
    </source>
</evidence>
<accession>A0ABP9PVU7</accession>